<feature type="region of interest" description="Disordered" evidence="10">
    <location>
        <begin position="326"/>
        <end position="373"/>
    </location>
</feature>
<feature type="region of interest" description="Disordered" evidence="10">
    <location>
        <begin position="943"/>
        <end position="964"/>
    </location>
</feature>
<evidence type="ECO:0000256" key="1">
    <source>
        <dbReference type="ARBA" id="ARBA00010101"/>
    </source>
</evidence>
<dbReference type="CDD" id="cd02174">
    <property type="entry name" value="CCT"/>
    <property type="match status" value="1"/>
</dbReference>
<dbReference type="PANTHER" id="PTHR10739:SF13">
    <property type="entry name" value="CHOLINE-PHOSPHATE CYTIDYLYLTRANSFERASE"/>
    <property type="match status" value="1"/>
</dbReference>
<feature type="region of interest" description="Disordered" evidence="10">
    <location>
        <begin position="1"/>
        <end position="58"/>
    </location>
</feature>
<dbReference type="InterPro" id="IPR041723">
    <property type="entry name" value="CCT"/>
</dbReference>
<evidence type="ECO:0000256" key="7">
    <source>
        <dbReference type="ARBA" id="ARBA00023264"/>
    </source>
</evidence>
<evidence type="ECO:0000256" key="4">
    <source>
        <dbReference type="ARBA" id="ARBA00022695"/>
    </source>
</evidence>
<dbReference type="GO" id="GO:0031210">
    <property type="term" value="F:phosphatidylcholine binding"/>
    <property type="evidence" value="ECO:0007669"/>
    <property type="project" value="TreeGrafter"/>
</dbReference>
<dbReference type="EC" id="2.7.7.15" evidence="8"/>
<evidence type="ECO:0000256" key="5">
    <source>
        <dbReference type="ARBA" id="ARBA00023098"/>
    </source>
</evidence>
<keyword evidence="5" id="KW-0443">Lipid metabolism</keyword>
<keyword evidence="4 12" id="KW-0548">Nucleotidyltransferase</keyword>
<reference evidence="12" key="1">
    <citation type="submission" date="2013-10" db="EMBL/GenBank/DDBJ databases">
        <title>Genomic analysis of the causative agents of coccidiosis in chickens.</title>
        <authorList>
            <person name="Reid A.J."/>
            <person name="Blake D."/>
            <person name="Billington K."/>
            <person name="Browne H."/>
            <person name="Dunn M."/>
            <person name="Hung S."/>
            <person name="Kawahara F."/>
            <person name="Miranda-Saavedra D."/>
            <person name="Mourier T."/>
            <person name="Nagra H."/>
            <person name="Otto T.D."/>
            <person name="Rawlings N."/>
            <person name="Sanchez A."/>
            <person name="Sanders M."/>
            <person name="Subramaniam C."/>
            <person name="Tay Y."/>
            <person name="Dear P."/>
            <person name="Doerig C."/>
            <person name="Gruber A."/>
            <person name="Parkinson J."/>
            <person name="Shirley M."/>
            <person name="Wan K.L."/>
            <person name="Berriman M."/>
            <person name="Tomley F."/>
            <person name="Pain A."/>
        </authorList>
    </citation>
    <scope>NUCLEOTIDE SEQUENCE [LARGE SCALE GENOMIC DNA]</scope>
    <source>
        <strain evidence="12">Houghton</strain>
    </source>
</reference>
<evidence type="ECO:0000256" key="10">
    <source>
        <dbReference type="SAM" id="MobiDB-lite"/>
    </source>
</evidence>
<feature type="region of interest" description="Disordered" evidence="10">
    <location>
        <begin position="161"/>
        <end position="184"/>
    </location>
</feature>
<evidence type="ECO:0000256" key="6">
    <source>
        <dbReference type="ARBA" id="ARBA00023209"/>
    </source>
</evidence>
<dbReference type="VEuPathDB" id="ToxoDB:EPH_0003920"/>
<proteinExistence type="inferred from homology"/>
<comment type="similarity">
    <text evidence="1">Belongs to the cytidylyltransferase family.</text>
</comment>
<keyword evidence="3 12" id="KW-0808">Transferase</keyword>
<protein>
    <recommendedName>
        <fullName evidence="8">choline-phosphate cytidylyltransferase</fullName>
        <ecNumber evidence="8">2.7.7.15</ecNumber>
    </recommendedName>
</protein>
<dbReference type="Proteomes" id="UP000018201">
    <property type="component" value="Unassembled WGS sequence"/>
</dbReference>
<feature type="compositionally biased region" description="Basic and acidic residues" evidence="10">
    <location>
        <begin position="1"/>
        <end position="10"/>
    </location>
</feature>
<dbReference type="Gene3D" id="3.40.50.620">
    <property type="entry name" value="HUPs"/>
    <property type="match status" value="1"/>
</dbReference>
<evidence type="ECO:0000256" key="9">
    <source>
        <dbReference type="SAM" id="Coils"/>
    </source>
</evidence>
<dbReference type="InterPro" id="IPR014729">
    <property type="entry name" value="Rossmann-like_a/b/a_fold"/>
</dbReference>
<feature type="coiled-coil region" evidence="9">
    <location>
        <begin position="705"/>
        <end position="784"/>
    </location>
</feature>
<evidence type="ECO:0000256" key="8">
    <source>
        <dbReference type="ARBA" id="ARBA00026101"/>
    </source>
</evidence>
<dbReference type="NCBIfam" id="TIGR00125">
    <property type="entry name" value="cyt_tran_rel"/>
    <property type="match status" value="1"/>
</dbReference>
<sequence>MAITSTEHRPFSPGLAHYWEARPSTSMKKRKATEDPSPQPDSQGTAPEELAEGEDPDRPVRIYTDGVYDLLHLGHMRQLEQAKKMFKHVYLMAGVASDEETHRLKGQTVQSLEERAETLRHIKWVDEVIAPCPWIITPEFVEKHRIDYVAHDAEPYSAIQKCKDKKKDDRKRRKNSSPTEAESGDIYGWLKSSNKFRATVRTQGVSTTDIIVRILQNYEDYVDRSLSRGVKPRDMNIGYTKANAIKMKKNMQRWGEKVSDELTKVTLTDRPLGVHFDESVEKLRNSIHQTYDTWRGRSHRLLRGFASKFEPMKSLIGIHVNHHQSSDDDAAISDASGLSDSPAPHGKEISGAQAGEESDVAESVDSVPSGTRDIEYTTARKAVPFYPESENPVVEVEPVQETFTGVHTAENELFRVEIPGAGGPIVGDRVVSGLAVDKAGRQYQAHGPAPAHRPVAGVAPLCEIYNNPAMSLEVSTPTSLLLKGHECNVARITAFVRLGDASSAGIIFRSKGQTDYFAATLDTGRRDDPGEGGPVEMLVDGRVVISYQMPFKAEVMLFLRTGMISPSVNKKGIYILLVTWSKGRELAQKMLSEIEDVLRGFDADLKALHNKPSFANQQSWSDVPLQPSGVDASSSSLESWSLPSRSKLSWGIRDSRIWRLSSSAMQTMSEDGSGEDTSLLTLIRSIYKMVSTEIAPKLYGVTQEVTELRKSNEQLSEKVEQQRLRNDKLLEEFEDLQSELSAKDTQLREQRRASKNLDIYQGENEMLKEELNSLRVRVEKLGGSSTPQPVVREVPEKLEVPCKRTPSSEWLIKENEELQREVTRWRAETSEKDVLIHELKDAIKNLTTAETPRSPVQRKLSAARPDALLGSSMGANRAFSEATQDGGTALTLETPRGRIRSSLMERLSPFVPTRRSPSVTTLAQDLRMLPAAATDISKEQVAAVSDRRRSRRRSGFPSAPPFTSTHAVVESADAAAGLGSLNTAPRREVSHWVEATSEAMERALFEIEDIRASRIKDAKAWECSNAHLKELLMQAEEKLQAATTEVQRLTGECNAAHTEQRETQEKIDDVSKQLEESRCKTAELQAALEKTELAMQAAHKEAAATEHRLTETIAAAEKQIVALEEMIAFRDELIMSVVRNTNNLLAKQHMQASEDVEQSNIQALGTSGADPPLRRPWRGLAAEDKHERVTGGCPLQFCGSKQVTQQPDASRGEKLKVVFRPQDDACCSPWGCLKLWNNGGGDAAQPLYSIQPPNDREGRTWPSRKSQVTLKTAVNTGRFC</sequence>
<dbReference type="EMBL" id="HG690612">
    <property type="protein sequence ID" value="CDI74940.1"/>
    <property type="molecule type" value="Genomic_DNA"/>
</dbReference>
<dbReference type="PANTHER" id="PTHR10739">
    <property type="entry name" value="CYTIDYLYLTRANSFERASE"/>
    <property type="match status" value="1"/>
</dbReference>
<dbReference type="OrthoDB" id="17102at2759"/>
<dbReference type="Pfam" id="PF01467">
    <property type="entry name" value="CTP_transf_like"/>
    <property type="match status" value="1"/>
</dbReference>
<gene>
    <name evidence="12" type="ORF">EPH_0003920</name>
</gene>
<reference evidence="12" key="2">
    <citation type="submission" date="2013-10" db="EMBL/GenBank/DDBJ databases">
        <authorList>
            <person name="Aslett M."/>
        </authorList>
    </citation>
    <scope>NUCLEOTIDE SEQUENCE [LARGE SCALE GENOMIC DNA]</scope>
    <source>
        <strain evidence="12">Houghton</strain>
    </source>
</reference>
<keyword evidence="2" id="KW-0444">Lipid biosynthesis</keyword>
<organism evidence="12 13">
    <name type="scientific">Eimeria praecox</name>
    <dbReference type="NCBI Taxonomy" id="51316"/>
    <lineage>
        <taxon>Eukaryota</taxon>
        <taxon>Sar</taxon>
        <taxon>Alveolata</taxon>
        <taxon>Apicomplexa</taxon>
        <taxon>Conoidasida</taxon>
        <taxon>Coccidia</taxon>
        <taxon>Eucoccidiorida</taxon>
        <taxon>Eimeriorina</taxon>
        <taxon>Eimeriidae</taxon>
        <taxon>Eimeria</taxon>
    </lineage>
</organism>
<keyword evidence="13" id="KW-1185">Reference proteome</keyword>
<dbReference type="InterPro" id="IPR045049">
    <property type="entry name" value="Pcy1-like"/>
</dbReference>
<evidence type="ECO:0000256" key="3">
    <source>
        <dbReference type="ARBA" id="ARBA00022679"/>
    </source>
</evidence>
<evidence type="ECO:0000259" key="11">
    <source>
        <dbReference type="Pfam" id="PF01467"/>
    </source>
</evidence>
<evidence type="ECO:0000313" key="12">
    <source>
        <dbReference type="EMBL" id="CDI74940.1"/>
    </source>
</evidence>
<feature type="domain" description="Cytidyltransferase-like" evidence="11">
    <location>
        <begin position="63"/>
        <end position="211"/>
    </location>
</feature>
<name>U6G421_9EIME</name>
<keyword evidence="7" id="KW-1208">Phospholipid metabolism</keyword>
<accession>U6G421</accession>
<dbReference type="AlphaFoldDB" id="U6G421"/>
<evidence type="ECO:0000313" key="13">
    <source>
        <dbReference type="Proteomes" id="UP000018201"/>
    </source>
</evidence>
<keyword evidence="9" id="KW-0175">Coiled coil</keyword>
<keyword evidence="6" id="KW-0594">Phospholipid biosynthesis</keyword>
<dbReference type="SUPFAM" id="SSF52374">
    <property type="entry name" value="Nucleotidylyl transferase"/>
    <property type="match status" value="1"/>
</dbReference>
<feature type="compositionally biased region" description="Low complexity" evidence="10">
    <location>
        <begin position="332"/>
        <end position="341"/>
    </location>
</feature>
<feature type="coiled-coil region" evidence="9">
    <location>
        <begin position="1018"/>
        <end position="1126"/>
    </location>
</feature>
<evidence type="ECO:0000256" key="2">
    <source>
        <dbReference type="ARBA" id="ARBA00022516"/>
    </source>
</evidence>
<dbReference type="GO" id="GO:0004105">
    <property type="term" value="F:choline-phosphate cytidylyltransferase activity"/>
    <property type="evidence" value="ECO:0007669"/>
    <property type="project" value="UniProtKB-EC"/>
</dbReference>
<dbReference type="InterPro" id="IPR004821">
    <property type="entry name" value="Cyt_trans-like"/>
</dbReference>